<dbReference type="GO" id="GO:0006508">
    <property type="term" value="P:proteolysis"/>
    <property type="evidence" value="ECO:0007669"/>
    <property type="project" value="UniProtKB-KW"/>
</dbReference>
<keyword evidence="6" id="KW-1185">Reference proteome</keyword>
<evidence type="ECO:0000256" key="3">
    <source>
        <dbReference type="ARBA" id="ARBA00022801"/>
    </source>
</evidence>
<evidence type="ECO:0000256" key="1">
    <source>
        <dbReference type="ARBA" id="ARBA00005234"/>
    </source>
</evidence>
<keyword evidence="3" id="KW-0378">Hydrolase</keyword>
<evidence type="ECO:0000313" key="5">
    <source>
        <dbReference type="EMBL" id="CAH9114612.1"/>
    </source>
</evidence>
<dbReference type="Pfam" id="PF02902">
    <property type="entry name" value="Peptidase_C48"/>
    <property type="match status" value="1"/>
</dbReference>
<comment type="similarity">
    <text evidence="1">Belongs to the peptidase C48 family.</text>
</comment>
<dbReference type="OrthoDB" id="1869436at2759"/>
<dbReference type="AlphaFoldDB" id="A0A9P1ELQ4"/>
<name>A0A9P1ELQ4_CUSEU</name>
<accession>A0A9P1ELQ4</accession>
<dbReference type="InterPro" id="IPR003653">
    <property type="entry name" value="Peptidase_C48_C"/>
</dbReference>
<dbReference type="GO" id="GO:0008234">
    <property type="term" value="F:cysteine-type peptidase activity"/>
    <property type="evidence" value="ECO:0007669"/>
    <property type="project" value="InterPro"/>
</dbReference>
<protein>
    <recommendedName>
        <fullName evidence="4">Ubiquitin-like protease family profile domain-containing protein</fullName>
    </recommendedName>
</protein>
<dbReference type="InterPro" id="IPR038765">
    <property type="entry name" value="Papain-like_cys_pep_sf"/>
</dbReference>
<dbReference type="SUPFAM" id="SSF54001">
    <property type="entry name" value="Cysteine proteinases"/>
    <property type="match status" value="1"/>
</dbReference>
<evidence type="ECO:0000259" key="4">
    <source>
        <dbReference type="Pfam" id="PF02902"/>
    </source>
</evidence>
<sequence>MSRFHWILIVICPAFDKGFVFNSIPSGSRFAIQKDLGIAYRVASTQNGGGKSIKWHDITCARQLRSTECGYYVMRYMWEVVFYQGSIDIGKDWSPRSEAYTVEEFNNIRDIWARFFLIRCSYKYVD</sequence>
<proteinExistence type="inferred from homology"/>
<organism evidence="5 6">
    <name type="scientific">Cuscuta europaea</name>
    <name type="common">European dodder</name>
    <dbReference type="NCBI Taxonomy" id="41803"/>
    <lineage>
        <taxon>Eukaryota</taxon>
        <taxon>Viridiplantae</taxon>
        <taxon>Streptophyta</taxon>
        <taxon>Embryophyta</taxon>
        <taxon>Tracheophyta</taxon>
        <taxon>Spermatophyta</taxon>
        <taxon>Magnoliopsida</taxon>
        <taxon>eudicotyledons</taxon>
        <taxon>Gunneridae</taxon>
        <taxon>Pentapetalae</taxon>
        <taxon>asterids</taxon>
        <taxon>lamiids</taxon>
        <taxon>Solanales</taxon>
        <taxon>Convolvulaceae</taxon>
        <taxon>Cuscuteae</taxon>
        <taxon>Cuscuta</taxon>
        <taxon>Cuscuta subgen. Cuscuta</taxon>
    </lineage>
</organism>
<feature type="domain" description="Ubiquitin-like protease family profile" evidence="4">
    <location>
        <begin position="4"/>
        <end position="83"/>
    </location>
</feature>
<dbReference type="Proteomes" id="UP001152484">
    <property type="component" value="Unassembled WGS sequence"/>
</dbReference>
<evidence type="ECO:0000313" key="6">
    <source>
        <dbReference type="Proteomes" id="UP001152484"/>
    </source>
</evidence>
<comment type="caution">
    <text evidence="5">The sequence shown here is derived from an EMBL/GenBank/DDBJ whole genome shotgun (WGS) entry which is preliminary data.</text>
</comment>
<keyword evidence="2" id="KW-0645">Protease</keyword>
<gene>
    <name evidence="5" type="ORF">CEURO_LOCUS20458</name>
</gene>
<dbReference type="EMBL" id="CAMAPE010000065">
    <property type="protein sequence ID" value="CAH9114612.1"/>
    <property type="molecule type" value="Genomic_DNA"/>
</dbReference>
<dbReference type="Gene3D" id="3.40.395.10">
    <property type="entry name" value="Adenoviral Proteinase, Chain A"/>
    <property type="match status" value="1"/>
</dbReference>
<evidence type="ECO:0000256" key="2">
    <source>
        <dbReference type="ARBA" id="ARBA00022670"/>
    </source>
</evidence>
<reference evidence="5" key="1">
    <citation type="submission" date="2022-07" db="EMBL/GenBank/DDBJ databases">
        <authorList>
            <person name="Macas J."/>
            <person name="Novak P."/>
            <person name="Neumann P."/>
        </authorList>
    </citation>
    <scope>NUCLEOTIDE SEQUENCE</scope>
</reference>